<protein>
    <recommendedName>
        <fullName evidence="3 8">3-deoxy-D-manno-octulosonic acid transferase</fullName>
        <shortName evidence="8">Kdo transferase</shortName>
        <ecNumber evidence="2 8">2.4.99.12</ecNumber>
    </recommendedName>
    <alternativeName>
        <fullName evidence="5 8">Lipid IV(A) 3-deoxy-D-manno-octulosonic acid transferase</fullName>
    </alternativeName>
</protein>
<evidence type="ECO:0000256" key="2">
    <source>
        <dbReference type="ARBA" id="ARBA00012621"/>
    </source>
</evidence>
<dbReference type="EMBL" id="FQWS01000001">
    <property type="protein sequence ID" value="SHG65613.1"/>
    <property type="molecule type" value="Genomic_DNA"/>
</dbReference>
<proteinExistence type="inferred from homology"/>
<dbReference type="Pfam" id="PF04413">
    <property type="entry name" value="Glycos_transf_N"/>
    <property type="match status" value="1"/>
</dbReference>
<comment type="function">
    <text evidence="8">Involved in lipopolysaccharide (LPS) biosynthesis. Catalyzes the transfer of 3-deoxy-D-manno-octulosonate (Kdo) residue(s) from CMP-Kdo to lipid IV(A), the tetraacyldisaccharide-1,4'-bisphosphate precursor of lipid A.</text>
</comment>
<dbReference type="InterPro" id="IPR039901">
    <property type="entry name" value="Kdotransferase"/>
</dbReference>
<feature type="active site" description="Proton acceptor" evidence="7">
    <location>
        <position position="61"/>
    </location>
</feature>
<dbReference type="InterPro" id="IPR038107">
    <property type="entry name" value="Glycos_transf_N_sf"/>
</dbReference>
<keyword evidence="11" id="KW-1185">Reference proteome</keyword>
<comment type="catalytic activity">
    <reaction evidence="6 8">
        <text>lipid IVA (E. coli) + CMP-3-deoxy-beta-D-manno-octulosonate = alpha-Kdo-(2-&gt;6)-lipid IVA (E. coli) + CMP + H(+)</text>
        <dbReference type="Rhea" id="RHEA:28066"/>
        <dbReference type="ChEBI" id="CHEBI:15378"/>
        <dbReference type="ChEBI" id="CHEBI:58603"/>
        <dbReference type="ChEBI" id="CHEBI:60364"/>
        <dbReference type="ChEBI" id="CHEBI:60377"/>
        <dbReference type="ChEBI" id="CHEBI:85987"/>
        <dbReference type="EC" id="2.4.99.12"/>
    </reaction>
</comment>
<keyword evidence="8" id="KW-0472">Membrane</keyword>
<evidence type="ECO:0000256" key="8">
    <source>
        <dbReference type="RuleBase" id="RU365103"/>
    </source>
</evidence>
<organism evidence="10 11">
    <name type="scientific">Winogradskyella jejuensis</name>
    <dbReference type="NCBI Taxonomy" id="1089305"/>
    <lineage>
        <taxon>Bacteria</taxon>
        <taxon>Pseudomonadati</taxon>
        <taxon>Bacteroidota</taxon>
        <taxon>Flavobacteriia</taxon>
        <taxon>Flavobacteriales</taxon>
        <taxon>Flavobacteriaceae</taxon>
        <taxon>Winogradskyella</taxon>
    </lineage>
</organism>
<evidence type="ECO:0000256" key="6">
    <source>
        <dbReference type="ARBA" id="ARBA00049183"/>
    </source>
</evidence>
<keyword evidence="8" id="KW-1003">Cell membrane</keyword>
<comment type="pathway">
    <text evidence="1 8">Bacterial outer membrane biogenesis; LPS core biosynthesis.</text>
</comment>
<evidence type="ECO:0000256" key="1">
    <source>
        <dbReference type="ARBA" id="ARBA00004713"/>
    </source>
</evidence>
<dbReference type="GO" id="GO:0009244">
    <property type="term" value="P:lipopolysaccharide core region biosynthetic process"/>
    <property type="evidence" value="ECO:0007669"/>
    <property type="project" value="UniProtKB-UniRule"/>
</dbReference>
<comment type="subcellular location">
    <subcellularLocation>
        <location evidence="8">Cell membrane</location>
    </subcellularLocation>
</comment>
<evidence type="ECO:0000256" key="7">
    <source>
        <dbReference type="PIRSR" id="PIRSR639901-1"/>
    </source>
</evidence>
<evidence type="ECO:0000259" key="9">
    <source>
        <dbReference type="Pfam" id="PF04413"/>
    </source>
</evidence>
<evidence type="ECO:0000256" key="3">
    <source>
        <dbReference type="ARBA" id="ARBA00019077"/>
    </source>
</evidence>
<evidence type="ECO:0000256" key="4">
    <source>
        <dbReference type="ARBA" id="ARBA00022679"/>
    </source>
</evidence>
<dbReference type="GO" id="GO:0043842">
    <property type="term" value="F:Kdo transferase activity"/>
    <property type="evidence" value="ECO:0007669"/>
    <property type="project" value="UniProtKB-EC"/>
</dbReference>
<dbReference type="PANTHER" id="PTHR42755:SF1">
    <property type="entry name" value="3-DEOXY-D-MANNO-OCTULOSONIC ACID TRANSFERASE, MITOCHONDRIAL-RELATED"/>
    <property type="match status" value="1"/>
</dbReference>
<keyword evidence="8" id="KW-0448">Lipopolysaccharide biosynthesis</keyword>
<dbReference type="PANTHER" id="PTHR42755">
    <property type="entry name" value="3-DEOXY-MANNO-OCTULOSONATE CYTIDYLYLTRANSFERASE"/>
    <property type="match status" value="1"/>
</dbReference>
<dbReference type="GO" id="GO:0009245">
    <property type="term" value="P:lipid A biosynthetic process"/>
    <property type="evidence" value="ECO:0007669"/>
    <property type="project" value="TreeGrafter"/>
</dbReference>
<dbReference type="EC" id="2.4.99.12" evidence="2 8"/>
<accession>A0A1M5LMR2</accession>
<reference evidence="11" key="1">
    <citation type="submission" date="2016-11" db="EMBL/GenBank/DDBJ databases">
        <authorList>
            <person name="Varghese N."/>
            <person name="Submissions S."/>
        </authorList>
    </citation>
    <scope>NUCLEOTIDE SEQUENCE [LARGE SCALE GENOMIC DNA]</scope>
    <source>
        <strain evidence="11">DSM 25330</strain>
    </source>
</reference>
<dbReference type="GO" id="GO:0005886">
    <property type="term" value="C:plasma membrane"/>
    <property type="evidence" value="ECO:0007669"/>
    <property type="project" value="UniProtKB-SubCell"/>
</dbReference>
<dbReference type="Gene3D" id="3.40.50.11720">
    <property type="entry name" value="3-Deoxy-D-manno-octulosonic-acid transferase, N-terminal domain"/>
    <property type="match status" value="1"/>
</dbReference>
<dbReference type="SUPFAM" id="SSF53756">
    <property type="entry name" value="UDP-Glycosyltransferase/glycogen phosphorylase"/>
    <property type="match status" value="1"/>
</dbReference>
<feature type="domain" description="3-deoxy-D-manno-octulosonic-acid transferase N-terminal" evidence="9">
    <location>
        <begin position="42"/>
        <end position="207"/>
    </location>
</feature>
<name>A0A1M5LMR2_9FLAO</name>
<dbReference type="InterPro" id="IPR007507">
    <property type="entry name" value="Glycos_transf_N"/>
</dbReference>
<dbReference type="STRING" id="1089305.SAMN05444148_0650"/>
<evidence type="ECO:0000313" key="10">
    <source>
        <dbReference type="EMBL" id="SHG65613.1"/>
    </source>
</evidence>
<gene>
    <name evidence="10" type="ORF">SAMN05444148_0650</name>
</gene>
<dbReference type="Gene3D" id="3.40.50.2000">
    <property type="entry name" value="Glycogen Phosphorylase B"/>
    <property type="match status" value="1"/>
</dbReference>
<evidence type="ECO:0000313" key="11">
    <source>
        <dbReference type="Proteomes" id="UP000184522"/>
    </source>
</evidence>
<dbReference type="AlphaFoldDB" id="A0A1M5LMR2"/>
<evidence type="ECO:0000256" key="5">
    <source>
        <dbReference type="ARBA" id="ARBA00031445"/>
    </source>
</evidence>
<dbReference type="Proteomes" id="UP000184522">
    <property type="component" value="Unassembled WGS sequence"/>
</dbReference>
<sequence>MLRFFYSIGIYLLGLVLQVFSFFNPKIKLGVVGRRNTFSILKQSISQTDKTIWMHCASLGEYEQGLPVLQALKIKYPKHKIVVSFFSPSGYEIKKNSTDIDVAIYLPLDTKKNAKQFLDLAHPELILFVKYEIWPNILLEAKKRGITSLLISATFRKGQSYFKWYGSLMRKALFSFDHIFTQDENSKELIKKIGYSSVSVSGDTRFDRVSHQLKIDNTIDFIETFKADKTTIVFGSSWPADDALFIPFINENHNDLKFIIAPHNIKPSYINYIEERLKVPTVKFSNMKGKILSEYSAFILDTIGYLGKTYSYADIAYVGGAAGNTGLHNVLEPAVFGIPIIIGKNYSKFPEAKQLIELNGIVSTETKEDFKKTISHLVENVNKRHAQGAINSKFIENNQGAVVHILDFIRI</sequence>
<dbReference type="RefSeq" id="WP_317048453.1">
    <property type="nucleotide sequence ID" value="NZ_FQWS01000001.1"/>
</dbReference>
<dbReference type="UniPathway" id="UPA00958"/>
<keyword evidence="4 8" id="KW-0808">Transferase</keyword>
<comment type="similarity">
    <text evidence="8">Belongs to the glycosyltransferase group 1 family.</text>
</comment>